<dbReference type="InterPro" id="IPR027381">
    <property type="entry name" value="LytR/CpsA/Psr_C"/>
</dbReference>
<protein>
    <recommendedName>
        <fullName evidence="3">LytR/CpsA/Psr regulator C-terminal domain-containing protein</fullName>
    </recommendedName>
</protein>
<name>A0A2G6K8T8_9ACTN</name>
<gene>
    <name evidence="4" type="ORF">CSA55_04065</name>
</gene>
<evidence type="ECO:0000259" key="3">
    <source>
        <dbReference type="Pfam" id="PF13399"/>
    </source>
</evidence>
<dbReference type="Gene3D" id="3.30.70.2390">
    <property type="match status" value="1"/>
</dbReference>
<evidence type="ECO:0000313" key="5">
    <source>
        <dbReference type="Proteomes" id="UP000230914"/>
    </source>
</evidence>
<keyword evidence="2" id="KW-0812">Transmembrane</keyword>
<feature type="region of interest" description="Disordered" evidence="1">
    <location>
        <begin position="201"/>
        <end position="234"/>
    </location>
</feature>
<feature type="domain" description="LytR/CpsA/Psr regulator C-terminal" evidence="3">
    <location>
        <begin position="100"/>
        <end position="194"/>
    </location>
</feature>
<comment type="caution">
    <text evidence="4">The sequence shown here is derived from an EMBL/GenBank/DDBJ whole genome shotgun (WGS) entry which is preliminary data.</text>
</comment>
<keyword evidence="2" id="KW-0472">Membrane</keyword>
<keyword evidence="2" id="KW-1133">Transmembrane helix</keyword>
<evidence type="ECO:0000256" key="2">
    <source>
        <dbReference type="SAM" id="Phobius"/>
    </source>
</evidence>
<proteinExistence type="predicted"/>
<dbReference type="AlphaFoldDB" id="A0A2G6K8T8"/>
<evidence type="ECO:0000313" key="4">
    <source>
        <dbReference type="EMBL" id="PIE32118.1"/>
    </source>
</evidence>
<sequence length="234" mass="22740">MKDQYDASGPLSRRAAPVATSGIAGGTVAIVLAVVAVLAGFLVLRSLSGGGANSADFPNAISNAEAQARTSVDPSATTAPSSVMTTPPTTAPQMVTAGATVIVVNANSQAGTAGKMSSGLASAGFTMAKPTDAAASIGRQPVTKVIYDPSNAVAQSVAESVARSLGGVKVEQLVGTPPTKDGKMGGAHVLVLLGVDLAGKRPADLTPAPLPTAPPVASTPTPSSVASSASTPTG</sequence>
<feature type="region of interest" description="Disordered" evidence="1">
    <location>
        <begin position="66"/>
        <end position="91"/>
    </location>
</feature>
<evidence type="ECO:0000256" key="1">
    <source>
        <dbReference type="SAM" id="MobiDB-lite"/>
    </source>
</evidence>
<dbReference type="Proteomes" id="UP000230914">
    <property type="component" value="Unassembled WGS sequence"/>
</dbReference>
<accession>A0A2G6K8T8</accession>
<feature type="compositionally biased region" description="Low complexity" evidence="1">
    <location>
        <begin position="215"/>
        <end position="234"/>
    </location>
</feature>
<feature type="transmembrane region" description="Helical" evidence="2">
    <location>
        <begin position="20"/>
        <end position="44"/>
    </location>
</feature>
<organism evidence="4 5">
    <name type="scientific">Ilumatobacter coccineus</name>
    <dbReference type="NCBI Taxonomy" id="467094"/>
    <lineage>
        <taxon>Bacteria</taxon>
        <taxon>Bacillati</taxon>
        <taxon>Actinomycetota</taxon>
        <taxon>Acidimicrobiia</taxon>
        <taxon>Acidimicrobiales</taxon>
        <taxon>Ilumatobacteraceae</taxon>
        <taxon>Ilumatobacter</taxon>
    </lineage>
</organism>
<dbReference type="EMBL" id="PDSL01000053">
    <property type="protein sequence ID" value="PIE32118.1"/>
    <property type="molecule type" value="Genomic_DNA"/>
</dbReference>
<reference evidence="4 5" key="1">
    <citation type="submission" date="2017-10" db="EMBL/GenBank/DDBJ databases">
        <title>Novel microbial diversity and functional potential in the marine mammal oral microbiome.</title>
        <authorList>
            <person name="Dudek N.K."/>
            <person name="Sun C.L."/>
            <person name="Burstein D."/>
            <person name="Kantor R.S."/>
            <person name="Aliaga Goltsman D.S."/>
            <person name="Bik E.M."/>
            <person name="Thomas B.C."/>
            <person name="Banfield J.F."/>
            <person name="Relman D.A."/>
        </authorList>
    </citation>
    <scope>NUCLEOTIDE SEQUENCE [LARGE SCALE GENOMIC DNA]</scope>
    <source>
        <strain evidence="4">DOLJORAL78_61_10</strain>
    </source>
</reference>
<dbReference type="Pfam" id="PF13399">
    <property type="entry name" value="LytR_C"/>
    <property type="match status" value="1"/>
</dbReference>